<reference evidence="3 5" key="2">
    <citation type="journal article" date="2013" name="Nature">
        <title>Insights into bilaterian evolution from three spiralian genomes.</title>
        <authorList>
            <person name="Simakov O."/>
            <person name="Marletaz F."/>
            <person name="Cho S.J."/>
            <person name="Edsinger-Gonzales E."/>
            <person name="Havlak P."/>
            <person name="Hellsten U."/>
            <person name="Kuo D.H."/>
            <person name="Larsson T."/>
            <person name="Lv J."/>
            <person name="Arendt D."/>
            <person name="Savage R."/>
            <person name="Osoegawa K."/>
            <person name="de Jong P."/>
            <person name="Grimwood J."/>
            <person name="Chapman J.A."/>
            <person name="Shapiro H."/>
            <person name="Aerts A."/>
            <person name="Otillar R.P."/>
            <person name="Terry A.Y."/>
            <person name="Boore J.L."/>
            <person name="Grigoriev I.V."/>
            <person name="Lindberg D.R."/>
            <person name="Seaver E.C."/>
            <person name="Weisblat D.A."/>
            <person name="Putnam N.H."/>
            <person name="Rokhsar D.S."/>
        </authorList>
    </citation>
    <scope>NUCLEOTIDE SEQUENCE</scope>
    <source>
        <strain evidence="3 5">I ESC-2004</strain>
    </source>
</reference>
<feature type="compositionally biased region" description="Basic and acidic residues" evidence="1">
    <location>
        <begin position="293"/>
        <end position="304"/>
    </location>
</feature>
<evidence type="ECO:0000259" key="2">
    <source>
        <dbReference type="Pfam" id="PF15045"/>
    </source>
</evidence>
<sequence length="686" mass="75471">MSNVIPIVSSSPPPMDDGSAFNAIWDNTEEADDDFGGFTAAAQVEVSEDAPSATDHPTGEDEWTDFGDFDSNPVAAKDFPASAVTPEEPDTHSQEQDTQSQGSISDSGLSSDISPGLKFDDLDGKSADLDFNELQWDPKQQKSATLTSSDSGQVMVSSKEGIDGVDELNPLEFRPASFSEDEVPPVTENTEQPCDEDGGDEEDWLHSAMDHEEDQQTEEELKEEVKEEKEEVKEEEEEEVKEEEKEEVKEEEEELTFRATNCDSSIENSQHQHQDEEDDFADFEVFRSSSPVESEHSLDLKASTEPDSEWNAFEGKEEEKEGAWATFAPPQEDHNMNGEFSAVGETTEVSSIHLGDDDDEFGDFGTAATEDNAHNAEDDFDDFDDFESAAPQITVQPSFEPQQLDSRINAILSQCFERKNESISDDRAGVQILSRLIEISHIREEKIEQPNPAPGLRPFPAQKAAQSVNKYDANVWNNLKSTETTPALKYHWADSCMQAQLLTALGIDTRNILMGHKKQSAPVFAPNLGMLEPTRGDLESSGRPAELMVDTTAAPTVQAQDIPMPDFDWGSSGLTNPLDGSSTVPLDLDFFVTSQQGSVSLAKSEGLQKEKEILQALEPSKGQPPKSLQPLENLLATMKFTPTTPASKVKDDEELSSKGREVILGLPNLSFMHAKVLMFRLGASND</sequence>
<feature type="compositionally biased region" description="Basic and acidic residues" evidence="1">
    <location>
        <begin position="223"/>
        <end position="232"/>
    </location>
</feature>
<dbReference type="InterPro" id="IPR046359">
    <property type="entry name" value="Aftin-like"/>
</dbReference>
<name>R7UMQ9_CAPTE</name>
<feature type="domain" description="Aftiphilin clathrin-binding box" evidence="2">
    <location>
        <begin position="474"/>
        <end position="535"/>
    </location>
</feature>
<dbReference type="Proteomes" id="UP000014760">
    <property type="component" value="Unassembled WGS sequence"/>
</dbReference>
<reference evidence="5" key="1">
    <citation type="submission" date="2012-12" db="EMBL/GenBank/DDBJ databases">
        <authorList>
            <person name="Hellsten U."/>
            <person name="Grimwood J."/>
            <person name="Chapman J.A."/>
            <person name="Shapiro H."/>
            <person name="Aerts A."/>
            <person name="Otillar R.P."/>
            <person name="Terry A.Y."/>
            <person name="Boore J.L."/>
            <person name="Simakov O."/>
            <person name="Marletaz F."/>
            <person name="Cho S.-J."/>
            <person name="Edsinger-Gonzales E."/>
            <person name="Havlak P."/>
            <person name="Kuo D.-H."/>
            <person name="Larsson T."/>
            <person name="Lv J."/>
            <person name="Arendt D."/>
            <person name="Savage R."/>
            <person name="Osoegawa K."/>
            <person name="de Jong P."/>
            <person name="Lindberg D.R."/>
            <person name="Seaver E.C."/>
            <person name="Weisblat D.A."/>
            <person name="Putnam N.H."/>
            <person name="Grigoriev I.V."/>
            <person name="Rokhsar D.S."/>
        </authorList>
    </citation>
    <scope>NUCLEOTIDE SEQUENCE</scope>
    <source>
        <strain evidence="5">I ESC-2004</strain>
    </source>
</reference>
<dbReference type="GO" id="GO:0030276">
    <property type="term" value="F:clathrin binding"/>
    <property type="evidence" value="ECO:0007669"/>
    <property type="project" value="InterPro"/>
</dbReference>
<dbReference type="EMBL" id="AMQN01008114">
    <property type="status" value="NOT_ANNOTATED_CDS"/>
    <property type="molecule type" value="Genomic_DNA"/>
</dbReference>
<organism evidence="3">
    <name type="scientific">Capitella teleta</name>
    <name type="common">Polychaete worm</name>
    <dbReference type="NCBI Taxonomy" id="283909"/>
    <lineage>
        <taxon>Eukaryota</taxon>
        <taxon>Metazoa</taxon>
        <taxon>Spiralia</taxon>
        <taxon>Lophotrochozoa</taxon>
        <taxon>Annelida</taxon>
        <taxon>Polychaeta</taxon>
        <taxon>Sedentaria</taxon>
        <taxon>Scolecida</taxon>
        <taxon>Capitellidae</taxon>
        <taxon>Capitella</taxon>
    </lineage>
</organism>
<evidence type="ECO:0000313" key="5">
    <source>
        <dbReference type="Proteomes" id="UP000014760"/>
    </source>
</evidence>
<feature type="region of interest" description="Disordered" evidence="1">
    <location>
        <begin position="1"/>
        <end position="322"/>
    </location>
</feature>
<dbReference type="PANTHER" id="PTHR16156">
    <property type="entry name" value="AFTIPHILIN A-RELATED"/>
    <property type="match status" value="1"/>
</dbReference>
<dbReference type="OrthoDB" id="5917212at2759"/>
<feature type="compositionally biased region" description="Low complexity" evidence="1">
    <location>
        <begin position="1"/>
        <end position="10"/>
    </location>
</feature>
<dbReference type="STRING" id="283909.R7UMQ9"/>
<accession>R7UMQ9</accession>
<evidence type="ECO:0000313" key="3">
    <source>
        <dbReference type="EMBL" id="ELU04537.1"/>
    </source>
</evidence>
<feature type="compositionally biased region" description="Acidic residues" evidence="1">
    <location>
        <begin position="211"/>
        <end position="222"/>
    </location>
</feature>
<dbReference type="EnsemblMetazoa" id="CapteT189802">
    <property type="protein sequence ID" value="CapteP189802"/>
    <property type="gene ID" value="CapteG189802"/>
</dbReference>
<proteinExistence type="predicted"/>
<dbReference type="AlphaFoldDB" id="R7UMQ9"/>
<protein>
    <recommendedName>
        <fullName evidence="2">Aftiphilin clathrin-binding box domain-containing protein</fullName>
    </recommendedName>
</protein>
<dbReference type="GO" id="GO:0030121">
    <property type="term" value="C:AP-1 adaptor complex"/>
    <property type="evidence" value="ECO:0007669"/>
    <property type="project" value="TreeGrafter"/>
</dbReference>
<evidence type="ECO:0000256" key="1">
    <source>
        <dbReference type="SAM" id="MobiDB-lite"/>
    </source>
</evidence>
<feature type="compositionally biased region" description="Polar residues" evidence="1">
    <location>
        <begin position="141"/>
        <end position="156"/>
    </location>
</feature>
<feature type="compositionally biased region" description="Polar residues" evidence="1">
    <location>
        <begin position="258"/>
        <end position="271"/>
    </location>
</feature>
<keyword evidence="5" id="KW-1185">Reference proteome</keyword>
<feature type="compositionally biased region" description="Low complexity" evidence="1">
    <location>
        <begin position="99"/>
        <end position="114"/>
    </location>
</feature>
<reference evidence="4" key="3">
    <citation type="submission" date="2015-06" db="UniProtKB">
        <authorList>
            <consortium name="EnsemblMetazoa"/>
        </authorList>
    </citation>
    <scope>IDENTIFICATION</scope>
</reference>
<dbReference type="HOGENOM" id="CLU_401291_0_0_1"/>
<dbReference type="EMBL" id="KB302198">
    <property type="protein sequence ID" value="ELU04537.1"/>
    <property type="molecule type" value="Genomic_DNA"/>
</dbReference>
<dbReference type="Pfam" id="PF15045">
    <property type="entry name" value="Clathrin_bdg"/>
    <property type="match status" value="1"/>
</dbReference>
<dbReference type="OMA" id="MEPDIIP"/>
<feature type="compositionally biased region" description="Acidic residues" evidence="1">
    <location>
        <begin position="193"/>
        <end position="203"/>
    </location>
</feature>
<gene>
    <name evidence="3" type="ORF">CAPTEDRAFT_189802</name>
</gene>
<dbReference type="PANTHER" id="PTHR16156:SF10">
    <property type="entry name" value="AFTIPHILIN-RELATED"/>
    <property type="match status" value="1"/>
</dbReference>
<dbReference type="GO" id="GO:0032588">
    <property type="term" value="C:trans-Golgi network membrane"/>
    <property type="evidence" value="ECO:0007669"/>
    <property type="project" value="InterPro"/>
</dbReference>
<dbReference type="InterPro" id="IPR029205">
    <property type="entry name" value="Clathrin-bd"/>
</dbReference>
<feature type="compositionally biased region" description="Basic and acidic residues" evidence="1">
    <location>
        <begin position="118"/>
        <end position="128"/>
    </location>
</feature>
<evidence type="ECO:0000313" key="4">
    <source>
        <dbReference type="EnsemblMetazoa" id="CapteP189802"/>
    </source>
</evidence>